<evidence type="ECO:0000313" key="3">
    <source>
        <dbReference type="Proteomes" id="UP000005226"/>
    </source>
</evidence>
<evidence type="ECO:0000313" key="2">
    <source>
        <dbReference type="Ensembl" id="ENSTRUP00000071190.1"/>
    </source>
</evidence>
<dbReference type="GeneTree" id="ENSGT00940000160436"/>
<sequence>MSSTVVGIPPSREGMMSTYASGSQTGGHTPVQLVAAQSENQTASQMPQAMQPSQQRKRRVKVRKSDEAYLSLGFTSTMIGQEERPQWVVCLKVVAADSLKPNKMKRHLETHHPEYVNKHLDFFLKRNWKTVVPTQLSSYKVAFRVAQCKKAHTIAEELILPAAIDMVSTIIDESTTSKLKTIPLSNNSISRRISDLSADMEEQLIKKIKDGCFALQMDEATDSNKDSLLTYVRYIDVEDLKEGYICRKANPNRATAEELFLIIDTFLKEADLKWEDCVGVCTDGAQAMAGKHSGLQFLSRVFELNEIGVFLTEEGHGFARKFHDEKFLQKLAYLSDIFQKLNGLNLQLQGTNTHLPQLTDKIACGKMWERRLAEGNVDSFENLKAYLEKNELENTILPCMKAHISALQKHFGRYFPEDSAKYDWIRDPFQATAPADLSATEEEQYIDMTSDSRKRLQFTSTSLAVEWIGVEKDYPLLGQRAMDILLPFATSYLCETRFSAVAEIKTKYRSESGYFQTATPL</sequence>
<dbReference type="Proteomes" id="UP000005226">
    <property type="component" value="Chromosome 18"/>
</dbReference>
<reference evidence="2" key="2">
    <citation type="submission" date="2025-08" db="UniProtKB">
        <authorList>
            <consortium name="Ensembl"/>
        </authorList>
    </citation>
    <scope>IDENTIFICATION</scope>
</reference>
<evidence type="ECO:0000256" key="1">
    <source>
        <dbReference type="SAM" id="MobiDB-lite"/>
    </source>
</evidence>
<feature type="region of interest" description="Disordered" evidence="1">
    <location>
        <begin position="1"/>
        <end position="26"/>
    </location>
</feature>
<protein>
    <submittedName>
        <fullName evidence="2">Uncharacterized protein</fullName>
    </submittedName>
</protein>
<dbReference type="PANTHER" id="PTHR45913:SF19">
    <property type="entry name" value="LOW QUALITY PROTEIN: ZINC FINGER BED DOMAIN-CONTAINING PROTEIN 5-LIKE"/>
    <property type="match status" value="1"/>
</dbReference>
<dbReference type="Ensembl" id="ENSTRUT00000069699.1">
    <property type="protein sequence ID" value="ENSTRUP00000071190.1"/>
    <property type="gene ID" value="ENSTRUG00000027733.1"/>
</dbReference>
<organism evidence="2 3">
    <name type="scientific">Takifugu rubripes</name>
    <name type="common">Japanese pufferfish</name>
    <name type="synonym">Fugu rubripes</name>
    <dbReference type="NCBI Taxonomy" id="31033"/>
    <lineage>
        <taxon>Eukaryota</taxon>
        <taxon>Metazoa</taxon>
        <taxon>Chordata</taxon>
        <taxon>Craniata</taxon>
        <taxon>Vertebrata</taxon>
        <taxon>Euteleostomi</taxon>
        <taxon>Actinopterygii</taxon>
        <taxon>Neopterygii</taxon>
        <taxon>Teleostei</taxon>
        <taxon>Neoteleostei</taxon>
        <taxon>Acanthomorphata</taxon>
        <taxon>Eupercaria</taxon>
        <taxon>Tetraodontiformes</taxon>
        <taxon>Tetradontoidea</taxon>
        <taxon>Tetraodontidae</taxon>
        <taxon>Takifugu</taxon>
    </lineage>
</organism>
<name>A0A674NBR8_TAKRU</name>
<dbReference type="OMA" id="CMKAHIS"/>
<keyword evidence="3" id="KW-1185">Reference proteome</keyword>
<dbReference type="PANTHER" id="PTHR45913">
    <property type="entry name" value="EPM2A-INTERACTING PROTEIN 1"/>
    <property type="match status" value="1"/>
</dbReference>
<reference evidence="2 3" key="1">
    <citation type="journal article" date="2011" name="Genome Biol. Evol.">
        <title>Integration of the genetic map and genome assembly of fugu facilitates insights into distinct features of genome evolution in teleosts and mammals.</title>
        <authorList>
            <person name="Kai W."/>
            <person name="Kikuchi K."/>
            <person name="Tohari S."/>
            <person name="Chew A.K."/>
            <person name="Tay A."/>
            <person name="Fujiwara A."/>
            <person name="Hosoya S."/>
            <person name="Suetake H."/>
            <person name="Naruse K."/>
            <person name="Brenner S."/>
            <person name="Suzuki Y."/>
            <person name="Venkatesh B."/>
        </authorList>
    </citation>
    <scope>NUCLEOTIDE SEQUENCE [LARGE SCALE GENOMIC DNA]</scope>
</reference>
<dbReference type="InParanoid" id="A0A674NBR8"/>
<dbReference type="AlphaFoldDB" id="A0A674NBR8"/>
<reference evidence="2" key="3">
    <citation type="submission" date="2025-09" db="UniProtKB">
        <authorList>
            <consortium name="Ensembl"/>
        </authorList>
    </citation>
    <scope>IDENTIFICATION</scope>
</reference>
<accession>A0A674NBR8</accession>
<dbReference type="InterPro" id="IPR012337">
    <property type="entry name" value="RNaseH-like_sf"/>
</dbReference>
<proteinExistence type="predicted"/>
<dbReference type="SUPFAM" id="SSF53098">
    <property type="entry name" value="Ribonuclease H-like"/>
    <property type="match status" value="1"/>
</dbReference>
<feature type="compositionally biased region" description="Low complexity" evidence="1">
    <location>
        <begin position="43"/>
        <end position="54"/>
    </location>
</feature>
<feature type="region of interest" description="Disordered" evidence="1">
    <location>
        <begin position="40"/>
        <end position="61"/>
    </location>
</feature>